<gene>
    <name evidence="1" type="ORF">RF11_11058</name>
</gene>
<organism evidence="1 2">
    <name type="scientific">Thelohanellus kitauei</name>
    <name type="common">Myxosporean</name>
    <dbReference type="NCBI Taxonomy" id="669202"/>
    <lineage>
        <taxon>Eukaryota</taxon>
        <taxon>Metazoa</taxon>
        <taxon>Cnidaria</taxon>
        <taxon>Myxozoa</taxon>
        <taxon>Myxosporea</taxon>
        <taxon>Bivalvulida</taxon>
        <taxon>Platysporina</taxon>
        <taxon>Myxobolidae</taxon>
        <taxon>Thelohanellus</taxon>
    </lineage>
</organism>
<sequence length="103" mass="11897">MGIKGLRAEQPKRKGLGLVTLLQRFVLTMLDIYHYTWKRRVAADNVKKSIICNFCGKCGVCLCLKSVKTWFHYPPGHYCQIATEDKPRWPITGDFNFYNIATI</sequence>
<keyword evidence="2" id="KW-1185">Reference proteome</keyword>
<dbReference type="AlphaFoldDB" id="A0A0C2IVL5"/>
<comment type="caution">
    <text evidence="1">The sequence shown here is derived from an EMBL/GenBank/DDBJ whole genome shotgun (WGS) entry which is preliminary data.</text>
</comment>
<accession>A0A0C2IVL5</accession>
<proteinExistence type="predicted"/>
<evidence type="ECO:0000313" key="2">
    <source>
        <dbReference type="Proteomes" id="UP000031668"/>
    </source>
</evidence>
<evidence type="ECO:0000313" key="1">
    <source>
        <dbReference type="EMBL" id="KII69414.1"/>
    </source>
</evidence>
<dbReference type="EMBL" id="JWZT01002428">
    <property type="protein sequence ID" value="KII69414.1"/>
    <property type="molecule type" value="Genomic_DNA"/>
</dbReference>
<protein>
    <submittedName>
        <fullName evidence="1">Uncharacterized protein</fullName>
    </submittedName>
</protein>
<dbReference type="Proteomes" id="UP000031668">
    <property type="component" value="Unassembled WGS sequence"/>
</dbReference>
<name>A0A0C2IVL5_THEKT</name>
<reference evidence="1 2" key="1">
    <citation type="journal article" date="2014" name="Genome Biol. Evol.">
        <title>The genome of the myxosporean Thelohanellus kitauei shows adaptations to nutrient acquisition within its fish host.</title>
        <authorList>
            <person name="Yang Y."/>
            <person name="Xiong J."/>
            <person name="Zhou Z."/>
            <person name="Huo F."/>
            <person name="Miao W."/>
            <person name="Ran C."/>
            <person name="Liu Y."/>
            <person name="Zhang J."/>
            <person name="Feng J."/>
            <person name="Wang M."/>
            <person name="Wang M."/>
            <person name="Wang L."/>
            <person name="Yao B."/>
        </authorList>
    </citation>
    <scope>NUCLEOTIDE SEQUENCE [LARGE SCALE GENOMIC DNA]</scope>
    <source>
        <strain evidence="1">Wuqing</strain>
    </source>
</reference>